<keyword evidence="3" id="KW-1185">Reference proteome</keyword>
<feature type="coiled-coil region" evidence="1">
    <location>
        <begin position="260"/>
        <end position="287"/>
    </location>
</feature>
<reference evidence="2 3" key="1">
    <citation type="submission" date="2021-03" db="EMBL/GenBank/DDBJ databases">
        <title>Genomic Encyclopedia of Type Strains, Phase IV (KMG-IV): sequencing the most valuable type-strain genomes for metagenomic binning, comparative biology and taxonomic classification.</title>
        <authorList>
            <person name="Goeker M."/>
        </authorList>
    </citation>
    <scope>NUCLEOTIDE SEQUENCE [LARGE SCALE GENOMIC DNA]</scope>
    <source>
        <strain evidence="2 3">DSM 26048</strain>
    </source>
</reference>
<organism evidence="2 3">
    <name type="scientific">Paenibacillus eucommiae</name>
    <dbReference type="NCBI Taxonomy" id="1355755"/>
    <lineage>
        <taxon>Bacteria</taxon>
        <taxon>Bacillati</taxon>
        <taxon>Bacillota</taxon>
        <taxon>Bacilli</taxon>
        <taxon>Bacillales</taxon>
        <taxon>Paenibacillaceae</taxon>
        <taxon>Paenibacillus</taxon>
    </lineage>
</organism>
<protein>
    <recommendedName>
        <fullName evidence="4">DUF1002 domain-containing protein</fullName>
    </recommendedName>
</protein>
<comment type="caution">
    <text evidence="2">The sequence shown here is derived from an EMBL/GenBank/DDBJ whole genome shotgun (WGS) entry which is preliminary data.</text>
</comment>
<keyword evidence="1" id="KW-0175">Coiled coil</keyword>
<accession>A0ABS4ISF3</accession>
<evidence type="ECO:0000313" key="3">
    <source>
        <dbReference type="Proteomes" id="UP001519287"/>
    </source>
</evidence>
<evidence type="ECO:0000313" key="2">
    <source>
        <dbReference type="EMBL" id="MBP1990498.1"/>
    </source>
</evidence>
<dbReference type="RefSeq" id="WP_209971269.1">
    <property type="nucleotide sequence ID" value="NZ_JAGGLB010000005.1"/>
</dbReference>
<sequence length="318" mass="33364">MSDQDSRARAMPLFFHKPTHFVPHSFGKVITVRQTKLRGVLKMNYSLKFKNVALSALLLSAIAAAPVANADNGSKQGNITSAHTITKSDKISTVASTLTLSNPLELAKKYAPDTVSDWEKALEKYNKLIGFSITDLKTSSGLASLKTDKADNLSLSKVDVSVASIATLAAVPASEVNMESLAKKIDKSILSTPVETDGEALQIAGPLGEVTSGTTSGVASGTASVQAVELKEASGELKAFFKAQIELAEAVESQNAAEIKAALAQLLKQYTVQITELEAAKADISDAADGADGTAIAKGVPVEMENVNFKAVQTLSVK</sequence>
<evidence type="ECO:0008006" key="4">
    <source>
        <dbReference type="Google" id="ProtNLM"/>
    </source>
</evidence>
<name>A0ABS4ISF3_9BACL</name>
<dbReference type="Proteomes" id="UP001519287">
    <property type="component" value="Unassembled WGS sequence"/>
</dbReference>
<evidence type="ECO:0000256" key="1">
    <source>
        <dbReference type="SAM" id="Coils"/>
    </source>
</evidence>
<gene>
    <name evidence="2" type="ORF">J2Z66_002104</name>
</gene>
<dbReference type="EMBL" id="JAGGLB010000005">
    <property type="protein sequence ID" value="MBP1990498.1"/>
    <property type="molecule type" value="Genomic_DNA"/>
</dbReference>
<proteinExistence type="predicted"/>